<dbReference type="InterPro" id="IPR036396">
    <property type="entry name" value="Cyt_P450_sf"/>
</dbReference>
<evidence type="ECO:0000256" key="5">
    <source>
        <dbReference type="ARBA" id="ARBA00022723"/>
    </source>
</evidence>
<dbReference type="GO" id="GO:0005506">
    <property type="term" value="F:iron ion binding"/>
    <property type="evidence" value="ECO:0007669"/>
    <property type="project" value="InterPro"/>
</dbReference>
<evidence type="ECO:0000256" key="6">
    <source>
        <dbReference type="ARBA" id="ARBA00023002"/>
    </source>
</evidence>
<gene>
    <name evidence="11" type="ORF">K435DRAFT_616381</name>
</gene>
<dbReference type="EMBL" id="ML179115">
    <property type="protein sequence ID" value="THU99692.1"/>
    <property type="molecule type" value="Genomic_DNA"/>
</dbReference>
<organism evidence="11 12">
    <name type="scientific">Dendrothele bispora (strain CBS 962.96)</name>
    <dbReference type="NCBI Taxonomy" id="1314807"/>
    <lineage>
        <taxon>Eukaryota</taxon>
        <taxon>Fungi</taxon>
        <taxon>Dikarya</taxon>
        <taxon>Basidiomycota</taxon>
        <taxon>Agaricomycotina</taxon>
        <taxon>Agaricomycetes</taxon>
        <taxon>Agaricomycetidae</taxon>
        <taxon>Agaricales</taxon>
        <taxon>Agaricales incertae sedis</taxon>
        <taxon>Dendrothele</taxon>
    </lineage>
</organism>
<keyword evidence="5 9" id="KW-0479">Metal-binding</keyword>
<dbReference type="GO" id="GO:0020037">
    <property type="term" value="F:heme binding"/>
    <property type="evidence" value="ECO:0007669"/>
    <property type="project" value="InterPro"/>
</dbReference>
<evidence type="ECO:0000256" key="4">
    <source>
        <dbReference type="ARBA" id="ARBA00022617"/>
    </source>
</evidence>
<evidence type="ECO:0000313" key="11">
    <source>
        <dbReference type="EMBL" id="THU99692.1"/>
    </source>
</evidence>
<proteinExistence type="inferred from homology"/>
<comment type="pathway">
    <text evidence="2">Secondary metabolite biosynthesis.</text>
</comment>
<dbReference type="InterPro" id="IPR050364">
    <property type="entry name" value="Cytochrome_P450_fung"/>
</dbReference>
<comment type="cofactor">
    <cofactor evidence="1 9">
        <name>heme</name>
        <dbReference type="ChEBI" id="CHEBI:30413"/>
    </cofactor>
</comment>
<evidence type="ECO:0000256" key="1">
    <source>
        <dbReference type="ARBA" id="ARBA00001971"/>
    </source>
</evidence>
<comment type="similarity">
    <text evidence="3">Belongs to the cytochrome P450 family.</text>
</comment>
<dbReference type="PRINTS" id="PR00463">
    <property type="entry name" value="EP450I"/>
</dbReference>
<reference evidence="11 12" key="1">
    <citation type="journal article" date="2019" name="Nat. Ecol. Evol.">
        <title>Megaphylogeny resolves global patterns of mushroom evolution.</title>
        <authorList>
            <person name="Varga T."/>
            <person name="Krizsan K."/>
            <person name="Foldi C."/>
            <person name="Dima B."/>
            <person name="Sanchez-Garcia M."/>
            <person name="Sanchez-Ramirez S."/>
            <person name="Szollosi G.J."/>
            <person name="Szarkandi J.G."/>
            <person name="Papp V."/>
            <person name="Albert L."/>
            <person name="Andreopoulos W."/>
            <person name="Angelini C."/>
            <person name="Antonin V."/>
            <person name="Barry K.W."/>
            <person name="Bougher N.L."/>
            <person name="Buchanan P."/>
            <person name="Buyck B."/>
            <person name="Bense V."/>
            <person name="Catcheside P."/>
            <person name="Chovatia M."/>
            <person name="Cooper J."/>
            <person name="Damon W."/>
            <person name="Desjardin D."/>
            <person name="Finy P."/>
            <person name="Geml J."/>
            <person name="Haridas S."/>
            <person name="Hughes K."/>
            <person name="Justo A."/>
            <person name="Karasinski D."/>
            <person name="Kautmanova I."/>
            <person name="Kiss B."/>
            <person name="Kocsube S."/>
            <person name="Kotiranta H."/>
            <person name="LaButti K.M."/>
            <person name="Lechner B.E."/>
            <person name="Liimatainen K."/>
            <person name="Lipzen A."/>
            <person name="Lukacs Z."/>
            <person name="Mihaltcheva S."/>
            <person name="Morgado L.N."/>
            <person name="Niskanen T."/>
            <person name="Noordeloos M.E."/>
            <person name="Ohm R.A."/>
            <person name="Ortiz-Santana B."/>
            <person name="Ovrebo C."/>
            <person name="Racz N."/>
            <person name="Riley R."/>
            <person name="Savchenko A."/>
            <person name="Shiryaev A."/>
            <person name="Soop K."/>
            <person name="Spirin V."/>
            <person name="Szebenyi C."/>
            <person name="Tomsovsky M."/>
            <person name="Tulloss R.E."/>
            <person name="Uehling J."/>
            <person name="Grigoriev I.V."/>
            <person name="Vagvolgyi C."/>
            <person name="Papp T."/>
            <person name="Martin F.M."/>
            <person name="Miettinen O."/>
            <person name="Hibbett D.S."/>
            <person name="Nagy L.G."/>
        </authorList>
    </citation>
    <scope>NUCLEOTIDE SEQUENCE [LARGE SCALE GENOMIC DNA]</scope>
    <source>
        <strain evidence="11 12">CBS 962.96</strain>
    </source>
</reference>
<feature type="region of interest" description="Disordered" evidence="10">
    <location>
        <begin position="348"/>
        <end position="373"/>
    </location>
</feature>
<dbReference type="PRINTS" id="PR00385">
    <property type="entry name" value="P450"/>
</dbReference>
<feature type="non-terminal residue" evidence="11">
    <location>
        <position position="420"/>
    </location>
</feature>
<protein>
    <submittedName>
        <fullName evidence="11">Cytochrome P450</fullName>
    </submittedName>
</protein>
<dbReference type="AlphaFoldDB" id="A0A4S8MB41"/>
<dbReference type="PANTHER" id="PTHR46300">
    <property type="entry name" value="P450, PUTATIVE (EUROFUNG)-RELATED-RELATED"/>
    <property type="match status" value="1"/>
</dbReference>
<dbReference type="PANTHER" id="PTHR46300:SF5">
    <property type="entry name" value="CYTOCHROME P450"/>
    <property type="match status" value="1"/>
</dbReference>
<keyword evidence="12" id="KW-1185">Reference proteome</keyword>
<feature type="compositionally biased region" description="Basic and acidic residues" evidence="10">
    <location>
        <begin position="354"/>
        <end position="373"/>
    </location>
</feature>
<keyword evidence="6" id="KW-0560">Oxidoreductase</keyword>
<evidence type="ECO:0000256" key="7">
    <source>
        <dbReference type="ARBA" id="ARBA00023004"/>
    </source>
</evidence>
<keyword evidence="4 9" id="KW-0349">Heme</keyword>
<name>A0A4S8MB41_DENBC</name>
<evidence type="ECO:0000256" key="10">
    <source>
        <dbReference type="SAM" id="MobiDB-lite"/>
    </source>
</evidence>
<dbReference type="Proteomes" id="UP000297245">
    <property type="component" value="Unassembled WGS sequence"/>
</dbReference>
<dbReference type="InterPro" id="IPR001128">
    <property type="entry name" value="Cyt_P450"/>
</dbReference>
<evidence type="ECO:0000256" key="2">
    <source>
        <dbReference type="ARBA" id="ARBA00005179"/>
    </source>
</evidence>
<dbReference type="InterPro" id="IPR002401">
    <property type="entry name" value="Cyt_P450_E_grp-I"/>
</dbReference>
<dbReference type="SUPFAM" id="SSF48264">
    <property type="entry name" value="Cytochrome P450"/>
    <property type="match status" value="1"/>
</dbReference>
<dbReference type="GO" id="GO:0016705">
    <property type="term" value="F:oxidoreductase activity, acting on paired donors, with incorporation or reduction of molecular oxygen"/>
    <property type="evidence" value="ECO:0007669"/>
    <property type="project" value="InterPro"/>
</dbReference>
<keyword evidence="7 9" id="KW-0408">Iron</keyword>
<evidence type="ECO:0000313" key="12">
    <source>
        <dbReference type="Proteomes" id="UP000297245"/>
    </source>
</evidence>
<dbReference type="Pfam" id="PF00067">
    <property type="entry name" value="p450"/>
    <property type="match status" value="1"/>
</dbReference>
<dbReference type="GO" id="GO:0004497">
    <property type="term" value="F:monooxygenase activity"/>
    <property type="evidence" value="ECO:0007669"/>
    <property type="project" value="UniProtKB-KW"/>
</dbReference>
<accession>A0A4S8MB41</accession>
<feature type="non-terminal residue" evidence="11">
    <location>
        <position position="1"/>
    </location>
</feature>
<evidence type="ECO:0000256" key="9">
    <source>
        <dbReference type="PIRSR" id="PIRSR602401-1"/>
    </source>
</evidence>
<dbReference type="Gene3D" id="1.10.630.10">
    <property type="entry name" value="Cytochrome P450"/>
    <property type="match status" value="1"/>
</dbReference>
<keyword evidence="8" id="KW-0503">Monooxygenase</keyword>
<sequence>PYPPGPKGYWLLGLIRIPMIKPWFTYVKWGKEYGDLIHFTRLGRHYLVINSLEATNEILERQARLTSDRPVHTELDRIGIHDSTGMFPLHLLGLAPYNDEWRAYRKLMHQNFRAKASIDYRPIEIKHVCRFLARINSMDVSLKDQVSTLSQVIMFDSVYGLEISNNKEDMPQHARDLVDLNDSLLLPGWDAFKSIPFIHLFPSWFPGGHHRIAHENLSKIIEAVTEGLWGQFIKAIVSFVLSNEFKYTDGIPPGFLFIPNFQKTMSAICTFFLAMSLYPDVQQKAQQELDTVLGHGKLPTFDDRSSLPYIDAIYLEVMRWHPAIPLGVQHVSIKDIYYKDYCIPKGQIPPQSRSQEEQHTRAMTHDESQFSEPDHFLPERHLNKENNISSILAYGFGRRVCVGRYMANDTIWITIASVLA</sequence>
<feature type="binding site" description="axial binding residue" evidence="9">
    <location>
        <position position="401"/>
    </location>
    <ligand>
        <name>heme</name>
        <dbReference type="ChEBI" id="CHEBI:30413"/>
    </ligand>
    <ligandPart>
        <name>Fe</name>
        <dbReference type="ChEBI" id="CHEBI:18248"/>
    </ligandPart>
</feature>
<evidence type="ECO:0000256" key="8">
    <source>
        <dbReference type="ARBA" id="ARBA00023033"/>
    </source>
</evidence>
<dbReference type="OrthoDB" id="2789670at2759"/>
<evidence type="ECO:0000256" key="3">
    <source>
        <dbReference type="ARBA" id="ARBA00010617"/>
    </source>
</evidence>